<protein>
    <submittedName>
        <fullName evidence="1">(apollo) hypothetical protein</fullName>
    </submittedName>
</protein>
<proteinExistence type="predicted"/>
<comment type="caution">
    <text evidence="1">The sequence shown here is derived from an EMBL/GenBank/DDBJ whole genome shotgun (WGS) entry which is preliminary data.</text>
</comment>
<dbReference type="OrthoDB" id="6141723at2759"/>
<keyword evidence="2" id="KW-1185">Reference proteome</keyword>
<gene>
    <name evidence="1" type="ORF">PAPOLLO_LOCUS7642</name>
</gene>
<sequence>MDEISENVPIEDNLVAQQQTLLWNDDYFLSIAPGEYNRPISILMDEHAEELSFPTIYGGQFRTYRDGVIVTPFMQATSELRRTDRRATYPQDLRHKRVELVNVSTLRLSMLDKHNRGISNLQGQIIDIMDEHPEFDIVDITKKMSIDILQSVEMPAQEAAWYLLREPMAKSSVVSVYIPTVFPTERARIRKSIKEI</sequence>
<dbReference type="AlphaFoldDB" id="A0A8S3WLC1"/>
<dbReference type="EMBL" id="CAJQZP010000528">
    <property type="protein sequence ID" value="CAG4966588.1"/>
    <property type="molecule type" value="Genomic_DNA"/>
</dbReference>
<reference evidence="1" key="1">
    <citation type="submission" date="2021-04" db="EMBL/GenBank/DDBJ databases">
        <authorList>
            <person name="Tunstrom K."/>
        </authorList>
    </citation>
    <scope>NUCLEOTIDE SEQUENCE</scope>
</reference>
<name>A0A8S3WLC1_PARAO</name>
<evidence type="ECO:0000313" key="1">
    <source>
        <dbReference type="EMBL" id="CAG4966588.1"/>
    </source>
</evidence>
<evidence type="ECO:0000313" key="2">
    <source>
        <dbReference type="Proteomes" id="UP000691718"/>
    </source>
</evidence>
<organism evidence="1 2">
    <name type="scientific">Parnassius apollo</name>
    <name type="common">Apollo butterfly</name>
    <name type="synonym">Papilio apollo</name>
    <dbReference type="NCBI Taxonomy" id="110799"/>
    <lineage>
        <taxon>Eukaryota</taxon>
        <taxon>Metazoa</taxon>
        <taxon>Ecdysozoa</taxon>
        <taxon>Arthropoda</taxon>
        <taxon>Hexapoda</taxon>
        <taxon>Insecta</taxon>
        <taxon>Pterygota</taxon>
        <taxon>Neoptera</taxon>
        <taxon>Endopterygota</taxon>
        <taxon>Lepidoptera</taxon>
        <taxon>Glossata</taxon>
        <taxon>Ditrysia</taxon>
        <taxon>Papilionoidea</taxon>
        <taxon>Papilionidae</taxon>
        <taxon>Parnassiinae</taxon>
        <taxon>Parnassini</taxon>
        <taxon>Parnassius</taxon>
        <taxon>Parnassius</taxon>
    </lineage>
</organism>
<dbReference type="Proteomes" id="UP000691718">
    <property type="component" value="Unassembled WGS sequence"/>
</dbReference>
<accession>A0A8S3WLC1</accession>